<organism evidence="1 2">
    <name type="scientific">Armillaria tabescens</name>
    <name type="common">Ringless honey mushroom</name>
    <name type="synonym">Agaricus tabescens</name>
    <dbReference type="NCBI Taxonomy" id="1929756"/>
    <lineage>
        <taxon>Eukaryota</taxon>
        <taxon>Fungi</taxon>
        <taxon>Dikarya</taxon>
        <taxon>Basidiomycota</taxon>
        <taxon>Agaricomycotina</taxon>
        <taxon>Agaricomycetes</taxon>
        <taxon>Agaricomycetidae</taxon>
        <taxon>Agaricales</taxon>
        <taxon>Marasmiineae</taxon>
        <taxon>Physalacriaceae</taxon>
        <taxon>Desarmillaria</taxon>
    </lineage>
</organism>
<comment type="caution">
    <text evidence="1">The sequence shown here is derived from an EMBL/GenBank/DDBJ whole genome shotgun (WGS) entry which is preliminary data.</text>
</comment>
<protein>
    <submittedName>
        <fullName evidence="1">Uncharacterized protein</fullName>
    </submittedName>
</protein>
<name>A0AA39J2U2_ARMTA</name>
<proteinExistence type="predicted"/>
<reference evidence="1" key="1">
    <citation type="submission" date="2023-06" db="EMBL/GenBank/DDBJ databases">
        <authorList>
            <consortium name="Lawrence Berkeley National Laboratory"/>
            <person name="Ahrendt S."/>
            <person name="Sahu N."/>
            <person name="Indic B."/>
            <person name="Wong-Bajracharya J."/>
            <person name="Merenyi Z."/>
            <person name="Ke H.-M."/>
            <person name="Monk M."/>
            <person name="Kocsube S."/>
            <person name="Drula E."/>
            <person name="Lipzen A."/>
            <person name="Balint B."/>
            <person name="Henrissat B."/>
            <person name="Andreopoulos B."/>
            <person name="Martin F.M."/>
            <person name="Harder C.B."/>
            <person name="Rigling D."/>
            <person name="Ford K.L."/>
            <person name="Foster G.D."/>
            <person name="Pangilinan J."/>
            <person name="Papanicolaou A."/>
            <person name="Barry K."/>
            <person name="LaButti K."/>
            <person name="Viragh M."/>
            <person name="Koriabine M."/>
            <person name="Yan M."/>
            <person name="Riley R."/>
            <person name="Champramary S."/>
            <person name="Plett K.L."/>
            <person name="Tsai I.J."/>
            <person name="Slot J."/>
            <person name="Sipos G."/>
            <person name="Plett J."/>
            <person name="Nagy L.G."/>
            <person name="Grigoriev I.V."/>
        </authorList>
    </citation>
    <scope>NUCLEOTIDE SEQUENCE</scope>
    <source>
        <strain evidence="1">CCBAS 213</strain>
    </source>
</reference>
<dbReference type="RefSeq" id="XP_060321743.1">
    <property type="nucleotide sequence ID" value="XM_060478779.1"/>
</dbReference>
<evidence type="ECO:0000313" key="1">
    <source>
        <dbReference type="EMBL" id="KAK0434519.1"/>
    </source>
</evidence>
<dbReference type="EMBL" id="JAUEPS010000186">
    <property type="protein sequence ID" value="KAK0434519.1"/>
    <property type="molecule type" value="Genomic_DNA"/>
</dbReference>
<dbReference type="Proteomes" id="UP001175211">
    <property type="component" value="Unassembled WGS sequence"/>
</dbReference>
<accession>A0AA39J2U2</accession>
<keyword evidence="2" id="KW-1185">Reference proteome</keyword>
<sequence>MAPPCEPGSKVYVEGFFSSGDGKQLSRFDLFIVCLLLVSSYCGVRTMETAAWYVRKDGRFSGISGRQLISLHLEAHIHQHASDVSGPALSMIPILLQWDTLPLDLSARDASIAITGNGSIYMMRDLCLGLFLCTALAHDFSLKSLTIVSLWFVVTSWLEDGYTIITLTRTGKPSLFPEILRADISDIGHVETPLILVGYYAKETLVNTLRGAHLLWMGRSIYAVVLTKVSCGMQTVAGYGLTGGIYETESYMLVQAPASDLRDVLR</sequence>
<evidence type="ECO:0000313" key="2">
    <source>
        <dbReference type="Proteomes" id="UP001175211"/>
    </source>
</evidence>
<gene>
    <name evidence="1" type="ORF">EV420DRAFT_1653978</name>
</gene>
<dbReference type="GeneID" id="85362327"/>
<dbReference type="AlphaFoldDB" id="A0AA39J2U2"/>